<organism evidence="2 3">
    <name type="scientific">Bacteroides thetaiotaomicron</name>
    <dbReference type="NCBI Taxonomy" id="818"/>
    <lineage>
        <taxon>Bacteria</taxon>
        <taxon>Pseudomonadati</taxon>
        <taxon>Bacteroidota</taxon>
        <taxon>Bacteroidia</taxon>
        <taxon>Bacteroidales</taxon>
        <taxon>Bacteroidaceae</taxon>
        <taxon>Bacteroides</taxon>
    </lineage>
</organism>
<name>A0A174TI40_BACT4</name>
<dbReference type="InterPro" id="IPR036709">
    <property type="entry name" value="Autotransporte_beta_dom_sf"/>
</dbReference>
<dbReference type="Gene3D" id="2.40.128.130">
    <property type="entry name" value="Autotransporter beta-domain"/>
    <property type="match status" value="1"/>
</dbReference>
<evidence type="ECO:0000313" key="3">
    <source>
        <dbReference type="Proteomes" id="UP000095576"/>
    </source>
</evidence>
<feature type="signal peptide" evidence="1">
    <location>
        <begin position="1"/>
        <end position="21"/>
    </location>
</feature>
<gene>
    <name evidence="2" type="ORF">ERS852511_04231</name>
</gene>
<proteinExistence type="predicted"/>
<accession>A0A174TI40</accession>
<dbReference type="Proteomes" id="UP000095576">
    <property type="component" value="Unassembled WGS sequence"/>
</dbReference>
<dbReference type="Pfam" id="PF12099">
    <property type="entry name" value="DUF3575"/>
    <property type="match status" value="1"/>
</dbReference>
<dbReference type="RefSeq" id="WP_016269364.1">
    <property type="nucleotide sequence ID" value="NZ_CP103118.1"/>
</dbReference>
<feature type="chain" id="PRO_5008034060" evidence="1">
    <location>
        <begin position="22"/>
        <end position="187"/>
    </location>
</feature>
<evidence type="ECO:0000256" key="1">
    <source>
        <dbReference type="SAM" id="SignalP"/>
    </source>
</evidence>
<dbReference type="InterPro" id="IPR021958">
    <property type="entry name" value="DUF3575"/>
</dbReference>
<reference evidence="2 3" key="1">
    <citation type="submission" date="2015-09" db="EMBL/GenBank/DDBJ databases">
        <authorList>
            <consortium name="Pathogen Informatics"/>
        </authorList>
    </citation>
    <scope>NUCLEOTIDE SEQUENCE [LARGE SCALE GENOMIC DNA]</scope>
    <source>
        <strain evidence="2 3">2789STDY5834899</strain>
    </source>
</reference>
<keyword evidence="1" id="KW-0732">Signal</keyword>
<dbReference type="EMBL" id="CZAP01000021">
    <property type="protein sequence ID" value="CUQ07508.1"/>
    <property type="molecule type" value="Genomic_DNA"/>
</dbReference>
<evidence type="ECO:0000313" key="2">
    <source>
        <dbReference type="EMBL" id="CUQ07508.1"/>
    </source>
</evidence>
<sequence>MKRFIFLLLLLGCLDAYSQKAAIRVNALSAIDGAFGGGISYAIGNKSTVELTGSLRPWKRSEEYVNRYWLLQPEYKYWTCQKYNGFFWGGYLNGGQFNIGGKKLPFGIFSQLKRHRYEGWLAGGGISCGYHWMLNDHWNIETSVGVGYEFIHYRQYNCVDKCAKLREEGKYHYVGPSKASISLIYLF</sequence>
<protein>
    <submittedName>
        <fullName evidence="2">Protein of uncharacterized function (DUF3575)</fullName>
    </submittedName>
</protein>
<dbReference type="AlphaFoldDB" id="A0A174TI40"/>
<dbReference type="SUPFAM" id="SSF103515">
    <property type="entry name" value="Autotransporter"/>
    <property type="match status" value="1"/>
</dbReference>